<organism evidence="1 3">
    <name type="scientific">Tritrichomonas musculus</name>
    <dbReference type="NCBI Taxonomy" id="1915356"/>
    <lineage>
        <taxon>Eukaryota</taxon>
        <taxon>Metamonada</taxon>
        <taxon>Parabasalia</taxon>
        <taxon>Tritrichomonadida</taxon>
        <taxon>Tritrichomonadidae</taxon>
        <taxon>Tritrichomonas</taxon>
    </lineage>
</organism>
<protein>
    <recommendedName>
        <fullName evidence="4">Guanylate-binding protein N-terminal domain-containing protein</fullName>
    </recommendedName>
</protein>
<gene>
    <name evidence="1" type="ORF">M9Y10_003707</name>
    <name evidence="2" type="ORF">M9Y10_003709</name>
</gene>
<comment type="caution">
    <text evidence="1">The sequence shown here is derived from an EMBL/GenBank/DDBJ whole genome shotgun (WGS) entry which is preliminary data.</text>
</comment>
<keyword evidence="3" id="KW-1185">Reference proteome</keyword>
<evidence type="ECO:0008006" key="4">
    <source>
        <dbReference type="Google" id="ProtNLM"/>
    </source>
</evidence>
<reference evidence="1 3" key="1">
    <citation type="submission" date="2024-04" db="EMBL/GenBank/DDBJ databases">
        <title>Tritrichomonas musculus Genome.</title>
        <authorList>
            <person name="Alves-Ferreira E."/>
            <person name="Grigg M."/>
            <person name="Lorenzi H."/>
            <person name="Galac M."/>
        </authorList>
    </citation>
    <scope>NUCLEOTIDE SEQUENCE [LARGE SCALE GENOMIC DNA]</scope>
    <source>
        <strain evidence="1 3">EAF2021</strain>
    </source>
</reference>
<name>A0ABR2JRC1_9EUKA</name>
<proteinExistence type="predicted"/>
<dbReference type="EMBL" id="JAPFFF010000010">
    <property type="protein sequence ID" value="KAK8880998.1"/>
    <property type="molecule type" value="Genomic_DNA"/>
</dbReference>
<dbReference type="Proteomes" id="UP001470230">
    <property type="component" value="Unassembled WGS sequence"/>
</dbReference>
<dbReference type="EMBL" id="JAPFFF010000010">
    <property type="protein sequence ID" value="KAK8881000.1"/>
    <property type="molecule type" value="Genomic_DNA"/>
</dbReference>
<sequence>MKDHPLCIITRVDESHFKVEYNHLYSYIEEHTKGELFALMLNFGFSARGKSVFSQNISGIKHKIGNGFKSETVGAFISYCGTVQSIINKFQIDQQKISISKNIHVFNIDTEGIIYGENELITEFLFPLIQMSSLIIFYGISLSDRSIVPFMDDINHLTNSNFIMSLNSSKRIFIDDKDITVSNLLKLAQNSDLAKELVKQDIKAEIVPYVDFRDKIDFEISKEMNKYFITKIINLIALKTYDNPSYFIDQLKTIYSSQKHEFIHAIFGKDCPSDSILKSITNECYIMIKEILESSDPNDNDVYDEITQAVIAKYNQMCQKAEIENATKESQIKDIIHFIKSKQLNALFAKERKEEEDRLIKLKESQILKEKKVVEFLSFEIANLCNQYVLSMMNYIKIQDSSSLKSLGSFFSSDCHQLIFGVSSFIRKEVIDHINEDVSHLTNDLHKNSIQAALLIDKQIEKNNQQWKSIALYAGGFLIGGGCILLGHPGIGKSICSLLGAKLPFELVLDSDWDQEKHKDCFSFEYSKKTYKADKNEVYDFCTKIGTACKSVYDEFNEIIDFSDIEKNHNIFEPRDYSKFLEELICKESKSD</sequence>
<evidence type="ECO:0000313" key="2">
    <source>
        <dbReference type="EMBL" id="KAK8881000.1"/>
    </source>
</evidence>
<evidence type="ECO:0000313" key="1">
    <source>
        <dbReference type="EMBL" id="KAK8880998.1"/>
    </source>
</evidence>
<accession>A0ABR2JRC1</accession>
<evidence type="ECO:0000313" key="3">
    <source>
        <dbReference type="Proteomes" id="UP001470230"/>
    </source>
</evidence>